<evidence type="ECO:0000313" key="3">
    <source>
        <dbReference type="EMBL" id="ODV64201.1"/>
    </source>
</evidence>
<feature type="compositionally biased region" description="Polar residues" evidence="1">
    <location>
        <begin position="429"/>
        <end position="440"/>
    </location>
</feature>
<evidence type="ECO:0000256" key="1">
    <source>
        <dbReference type="SAM" id="MobiDB-lite"/>
    </source>
</evidence>
<dbReference type="RefSeq" id="XP_020050508.1">
    <property type="nucleotide sequence ID" value="XM_020191259.1"/>
</dbReference>
<reference evidence="4" key="1">
    <citation type="submission" date="2016-05" db="EMBL/GenBank/DDBJ databases">
        <title>Comparative genomics of biotechnologically important yeasts.</title>
        <authorList>
            <consortium name="DOE Joint Genome Institute"/>
            <person name="Riley R."/>
            <person name="Haridas S."/>
            <person name="Wolfe K.H."/>
            <person name="Lopes M.R."/>
            <person name="Hittinger C.T."/>
            <person name="Goker M."/>
            <person name="Salamov A."/>
            <person name="Wisecaver J."/>
            <person name="Long T.M."/>
            <person name="Aerts A.L."/>
            <person name="Barry K."/>
            <person name="Choi C."/>
            <person name="Clum A."/>
            <person name="Coughlan A.Y."/>
            <person name="Deshpande S."/>
            <person name="Douglass A.P."/>
            <person name="Hanson S.J."/>
            <person name="Klenk H.-P."/>
            <person name="Labutti K."/>
            <person name="Lapidus A."/>
            <person name="Lindquist E."/>
            <person name="Lipzen A."/>
            <person name="Meier-Kolthoff J.P."/>
            <person name="Ohm R.A."/>
            <person name="Otillar R.P."/>
            <person name="Pangilinan J."/>
            <person name="Peng Y."/>
            <person name="Rokas A."/>
            <person name="Rosa C.A."/>
            <person name="Scheuner C."/>
            <person name="Sibirny A.A."/>
            <person name="Slot J.C."/>
            <person name="Stielow J.B."/>
            <person name="Sun H."/>
            <person name="Kurtzman C.P."/>
            <person name="Blackwell M."/>
            <person name="Grigoriev I.V."/>
            <person name="Jeffries T.W."/>
        </authorList>
    </citation>
    <scope>NUCLEOTIDE SEQUENCE [LARGE SCALE GENOMIC DNA]</scope>
    <source>
        <strain evidence="4">DSM 1968</strain>
    </source>
</reference>
<evidence type="ECO:0000259" key="2">
    <source>
        <dbReference type="PROSITE" id="PS50897"/>
    </source>
</evidence>
<dbReference type="GeneID" id="30964895"/>
<dbReference type="InterPro" id="IPR006595">
    <property type="entry name" value="CTLH_C"/>
</dbReference>
<gene>
    <name evidence="3" type="ORF">ASCRUDRAFT_6060</name>
</gene>
<dbReference type="STRING" id="1344418.A0A1D2VRG8"/>
<dbReference type="Proteomes" id="UP000095038">
    <property type="component" value="Unassembled WGS sequence"/>
</dbReference>
<feature type="compositionally biased region" description="Basic and acidic residues" evidence="1">
    <location>
        <begin position="443"/>
        <end position="455"/>
    </location>
</feature>
<accession>A0A1D2VRG8</accession>
<dbReference type="SMART" id="SM00668">
    <property type="entry name" value="CTLH"/>
    <property type="match status" value="1"/>
</dbReference>
<dbReference type="PROSITE" id="PS50897">
    <property type="entry name" value="CTLH"/>
    <property type="match status" value="1"/>
</dbReference>
<feature type="compositionally biased region" description="Basic and acidic residues" evidence="1">
    <location>
        <begin position="413"/>
        <end position="423"/>
    </location>
</feature>
<dbReference type="Pfam" id="PF08513">
    <property type="entry name" value="LisH"/>
    <property type="match status" value="1"/>
</dbReference>
<dbReference type="Pfam" id="PF10607">
    <property type="entry name" value="CTLH"/>
    <property type="match status" value="1"/>
</dbReference>
<name>A0A1D2VRG8_9ASCO</name>
<dbReference type="AlphaFoldDB" id="A0A1D2VRG8"/>
<feature type="region of interest" description="Disordered" evidence="1">
    <location>
        <begin position="408"/>
        <end position="456"/>
    </location>
</feature>
<dbReference type="FunCoup" id="A0A1D2VRG8">
    <property type="interactions" value="321"/>
</dbReference>
<organism evidence="3 4">
    <name type="scientific">Ascoidea rubescens DSM 1968</name>
    <dbReference type="NCBI Taxonomy" id="1344418"/>
    <lineage>
        <taxon>Eukaryota</taxon>
        <taxon>Fungi</taxon>
        <taxon>Dikarya</taxon>
        <taxon>Ascomycota</taxon>
        <taxon>Saccharomycotina</taxon>
        <taxon>Saccharomycetes</taxon>
        <taxon>Ascoideaceae</taxon>
        <taxon>Ascoidea</taxon>
    </lineage>
</organism>
<keyword evidence="4" id="KW-1185">Reference proteome</keyword>
<feature type="domain" description="CTLH" evidence="2">
    <location>
        <begin position="131"/>
        <end position="188"/>
    </location>
</feature>
<protein>
    <recommendedName>
        <fullName evidence="2">CTLH domain-containing protein</fullName>
    </recommendedName>
</protein>
<proteinExistence type="predicted"/>
<dbReference type="PROSITE" id="PS50896">
    <property type="entry name" value="LISH"/>
    <property type="match status" value="1"/>
</dbReference>
<evidence type="ECO:0000313" key="4">
    <source>
        <dbReference type="Proteomes" id="UP000095038"/>
    </source>
</evidence>
<sequence length="498" mass="58163">MAKKRDEEFLKKFENFGNFDRPDLNLLILNYLVTEGYQETSMNFANEIGLNIQGMEELNINRNDDINLQNKKKDSGKEKENAVDDINMDAFADQDSTFEEEAIRKAYAVAEFDDHRINQFNNSTIINGLHSIKQRNEIKKMIGRGEIEGIIDKLNDYYPFLLENNDFLYFKILLLSLIESIKKFNKEREIMIKNETNFVPSSSQLNKNINKRKHRKSSTSINFTSSNLIRYNLMADASNSSKVIEFERKFYEKTIKFIRNKIFPNAIKSPVFMEELELALCLLLFDTNNTEKTDKSLDGNSSIVIEEDNQNFLPIQLSHLSDNHDLKHEVFDLINNSILTYSTNKFKMSDEMIGNYTTISSNQSQNKGSNSTDDMNSNMDMFTTSDFDFDSFNTNKNKYTREEFFDDDDDEMNLDKKPDGEKKSKYHRSNNPNNLDNFGSLNPDKKSESPKHEETNFTVNSKFRQLINLWLYSEQVLIENNIEFPRLDLGELIDYDKE</sequence>
<dbReference type="InParanoid" id="A0A1D2VRG8"/>
<dbReference type="InterPro" id="IPR024964">
    <property type="entry name" value="CTLH/CRA"/>
</dbReference>
<dbReference type="InterPro" id="IPR006594">
    <property type="entry name" value="LisH"/>
</dbReference>
<dbReference type="OrthoDB" id="3980019at2759"/>
<dbReference type="SMART" id="SM00667">
    <property type="entry name" value="LisH"/>
    <property type="match status" value="1"/>
</dbReference>
<dbReference type="EMBL" id="KV454475">
    <property type="protein sequence ID" value="ODV64201.1"/>
    <property type="molecule type" value="Genomic_DNA"/>
</dbReference>